<dbReference type="Proteomes" id="UP001309705">
    <property type="component" value="Unassembled WGS sequence"/>
</dbReference>
<dbReference type="EMBL" id="JAYWTM010000012">
    <property type="protein sequence ID" value="MEC5343689.1"/>
    <property type="molecule type" value="Genomic_DNA"/>
</dbReference>
<evidence type="ECO:0000313" key="2">
    <source>
        <dbReference type="EMBL" id="MEC5343689.1"/>
    </source>
</evidence>
<feature type="region of interest" description="Disordered" evidence="1">
    <location>
        <begin position="42"/>
        <end position="61"/>
    </location>
</feature>
<name>A0ABU6JSE3_9GAMM</name>
<organism evidence="2 3">
    <name type="scientific">Brenneria populi</name>
    <dbReference type="NCBI Taxonomy" id="1505588"/>
    <lineage>
        <taxon>Bacteria</taxon>
        <taxon>Pseudomonadati</taxon>
        <taxon>Pseudomonadota</taxon>
        <taxon>Gammaproteobacteria</taxon>
        <taxon>Enterobacterales</taxon>
        <taxon>Pectobacteriaceae</taxon>
        <taxon>Brenneria</taxon>
    </lineage>
</organism>
<keyword evidence="3" id="KW-1185">Reference proteome</keyword>
<dbReference type="RefSeq" id="WP_327618618.1">
    <property type="nucleotide sequence ID" value="NZ_JAYWTM010000012.1"/>
</dbReference>
<reference evidence="2 3" key="1">
    <citation type="journal article" date="2017" name="Int. J. Syst. Evol. Microbiol.">
        <title>Brenneria populi subsp. brevivirga subsp. nov. isolated from symptomatic bark of Populus x euramericana canker, and description of Brenneria populi subsp. populi subsp. nov.</title>
        <authorList>
            <person name="Zheng M.H."/>
            <person name="Piao C.G."/>
            <person name="Xue H."/>
            <person name="Guo M.W."/>
            <person name="Li Y."/>
        </authorList>
    </citation>
    <scope>NUCLEOTIDE SEQUENCE [LARGE SCALE GENOMIC DNA]</scope>
    <source>
        <strain evidence="2 3">D9-5</strain>
    </source>
</reference>
<feature type="compositionally biased region" description="Basic and acidic residues" evidence="1">
    <location>
        <begin position="50"/>
        <end position="61"/>
    </location>
</feature>
<evidence type="ECO:0000256" key="1">
    <source>
        <dbReference type="SAM" id="MobiDB-lite"/>
    </source>
</evidence>
<protein>
    <submittedName>
        <fullName evidence="2">Uncharacterized protein</fullName>
    </submittedName>
</protein>
<accession>A0ABU6JSE3</accession>
<sequence length="61" mass="6605">MKHPRKGTTSATTYRTAEVFARMGVAMEELMTAAPKILGQKSIDGTQECHGPKKENKKAAA</sequence>
<gene>
    <name evidence="2" type="ORF">VSX58_13900</name>
</gene>
<proteinExistence type="predicted"/>
<comment type="caution">
    <text evidence="2">The sequence shown here is derived from an EMBL/GenBank/DDBJ whole genome shotgun (WGS) entry which is preliminary data.</text>
</comment>
<evidence type="ECO:0000313" key="3">
    <source>
        <dbReference type="Proteomes" id="UP001309705"/>
    </source>
</evidence>